<keyword evidence="1" id="KW-1133">Transmembrane helix</keyword>
<name>A0A3B0ZEY5_9ZZZZ</name>
<keyword evidence="1" id="KW-0812">Transmembrane</keyword>
<organism evidence="2">
    <name type="scientific">hydrothermal vent metagenome</name>
    <dbReference type="NCBI Taxonomy" id="652676"/>
    <lineage>
        <taxon>unclassified sequences</taxon>
        <taxon>metagenomes</taxon>
        <taxon>ecological metagenomes</taxon>
    </lineage>
</organism>
<dbReference type="AlphaFoldDB" id="A0A3B0ZEY5"/>
<proteinExistence type="predicted"/>
<keyword evidence="1" id="KW-0472">Membrane</keyword>
<gene>
    <name evidence="2" type="ORF">MNBD_GAMMA18-1510</name>
</gene>
<feature type="transmembrane region" description="Helical" evidence="1">
    <location>
        <begin position="155"/>
        <end position="176"/>
    </location>
</feature>
<evidence type="ECO:0000256" key="1">
    <source>
        <dbReference type="SAM" id="Phobius"/>
    </source>
</evidence>
<feature type="transmembrane region" description="Helical" evidence="1">
    <location>
        <begin position="183"/>
        <end position="203"/>
    </location>
</feature>
<accession>A0A3B0ZEY5</accession>
<reference evidence="2" key="1">
    <citation type="submission" date="2018-06" db="EMBL/GenBank/DDBJ databases">
        <authorList>
            <person name="Zhirakovskaya E."/>
        </authorList>
    </citation>
    <scope>NUCLEOTIDE SEQUENCE</scope>
</reference>
<dbReference type="EMBL" id="UOFP01000070">
    <property type="protein sequence ID" value="VAW84819.1"/>
    <property type="molecule type" value="Genomic_DNA"/>
</dbReference>
<sequence length="259" mass="29405">MSWRFFVHFSHLPLVQKVLYSGALCVLGLGYLFAMIYVFASHHGRDGKDMLTVDDIVIAYSGTKTGTILESALRGPMSNMLPAAENLKISSWVGNGITEDSYESEMKAIFDKRCVTCHNKRNPHIPQLEDFEGIQQVAEEDRGVDLYTLVRVSHIHLFGLTFIFFIVGSIFCHAYLKREWVKITLIAVPFVAIFLDISAWYITKIYEPFAWVVIISGAAMGSCFALMFFISMYQMWLYRLPADAAQGEECLVVRERGDE</sequence>
<feature type="transmembrane region" description="Helical" evidence="1">
    <location>
        <begin position="18"/>
        <end position="40"/>
    </location>
</feature>
<evidence type="ECO:0008006" key="3">
    <source>
        <dbReference type="Google" id="ProtNLM"/>
    </source>
</evidence>
<protein>
    <recommendedName>
        <fullName evidence="3">Elongation factor-1 alpha</fullName>
    </recommendedName>
</protein>
<evidence type="ECO:0000313" key="2">
    <source>
        <dbReference type="EMBL" id="VAW84819.1"/>
    </source>
</evidence>
<feature type="transmembrane region" description="Helical" evidence="1">
    <location>
        <begin position="209"/>
        <end position="230"/>
    </location>
</feature>